<evidence type="ECO:0000313" key="2">
    <source>
        <dbReference type="Proteomes" id="UP000828443"/>
    </source>
</evidence>
<dbReference type="GeneID" id="77953098"/>
<protein>
    <submittedName>
        <fullName evidence="1">Uncharacterized protein</fullName>
    </submittedName>
</protein>
<keyword evidence="2" id="KW-1185">Reference proteome</keyword>
<sequence length="116" mass="13558">MKPVLTFTDYIEERDEFVVTMEILAKIGDEQFVFVSPKLSETRATDAILDRYYRMGLEDIFTRALQYLEKSGQMGMNVHGMTLMDKMSFFDIKQTVVYNNALHQNHRETNILFAGF</sequence>
<dbReference type="Proteomes" id="UP000828443">
    <property type="component" value="Segment"/>
</dbReference>
<reference evidence="1" key="1">
    <citation type="journal article" date="2021" name="Viruses">
        <title>Novel Viruses That Lyse Plant and Human Strains of Kosakonia cowanii.</title>
        <authorList>
            <person name="Petrzik K."/>
            <person name="Brazdova S."/>
            <person name="Krawczyk K."/>
        </authorList>
    </citation>
    <scope>NUCLEOTIDE SEQUENCE</scope>
</reference>
<dbReference type="RefSeq" id="YP_010676733.1">
    <property type="nucleotide sequence ID" value="NC_071015.1"/>
</dbReference>
<accession>A0AAE7WGM8</accession>
<name>A0AAE7WGM8_9CAUD</name>
<evidence type="ECO:0000313" key="1">
    <source>
        <dbReference type="EMBL" id="QYN79921.1"/>
    </source>
</evidence>
<dbReference type="EMBL" id="MZ348422">
    <property type="protein sequence ID" value="QYN79921.1"/>
    <property type="molecule type" value="Genomic_DNA"/>
</dbReference>
<organism evidence="1 2">
    <name type="scientific">Kosakonia phage Kc263</name>
    <dbReference type="NCBI Taxonomy" id="2863194"/>
    <lineage>
        <taxon>Viruses</taxon>
        <taxon>Duplodnaviria</taxon>
        <taxon>Heunggongvirae</taxon>
        <taxon>Uroviricota</taxon>
        <taxon>Caudoviricetes</taxon>
        <taxon>Chimalliviridae</taxon>
        <taxon>Branisovskavirus</taxon>
        <taxon>Branisovskavirus Kc263</taxon>
    </lineage>
</organism>
<proteinExistence type="predicted"/>
<dbReference type="KEGG" id="vg:77953098"/>